<proteinExistence type="predicted"/>
<name>A0A8S1VB75_PAROT</name>
<dbReference type="EMBL" id="CAJJDP010000060">
    <property type="protein sequence ID" value="CAD8173012.1"/>
    <property type="molecule type" value="Genomic_DNA"/>
</dbReference>
<dbReference type="Proteomes" id="UP000683925">
    <property type="component" value="Unassembled WGS sequence"/>
</dbReference>
<keyword evidence="2" id="KW-1185">Reference proteome</keyword>
<dbReference type="OrthoDB" id="10287783at2759"/>
<dbReference type="OMA" id="QRRMNKS"/>
<sequence>MGCSINKNLSSSKQTTNTKITNDNFEEYLKSVGSLAESYEIRRAKVSYQLQKNPIIQRRMNKSKEKLDETCQDKMFLN</sequence>
<evidence type="ECO:0000313" key="2">
    <source>
        <dbReference type="Proteomes" id="UP000683925"/>
    </source>
</evidence>
<dbReference type="AlphaFoldDB" id="A0A8S1VB75"/>
<protein>
    <submittedName>
        <fullName evidence="1">Uncharacterized protein</fullName>
    </submittedName>
</protein>
<organism evidence="1 2">
    <name type="scientific">Paramecium octaurelia</name>
    <dbReference type="NCBI Taxonomy" id="43137"/>
    <lineage>
        <taxon>Eukaryota</taxon>
        <taxon>Sar</taxon>
        <taxon>Alveolata</taxon>
        <taxon>Ciliophora</taxon>
        <taxon>Intramacronucleata</taxon>
        <taxon>Oligohymenophorea</taxon>
        <taxon>Peniculida</taxon>
        <taxon>Parameciidae</taxon>
        <taxon>Paramecium</taxon>
    </lineage>
</organism>
<accession>A0A8S1VB75</accession>
<reference evidence="1" key="1">
    <citation type="submission" date="2021-01" db="EMBL/GenBank/DDBJ databases">
        <authorList>
            <consortium name="Genoscope - CEA"/>
            <person name="William W."/>
        </authorList>
    </citation>
    <scope>NUCLEOTIDE SEQUENCE</scope>
</reference>
<gene>
    <name evidence="1" type="ORF">POCTA_138.1.T0610098</name>
</gene>
<evidence type="ECO:0000313" key="1">
    <source>
        <dbReference type="EMBL" id="CAD8173012.1"/>
    </source>
</evidence>
<comment type="caution">
    <text evidence="1">The sequence shown here is derived from an EMBL/GenBank/DDBJ whole genome shotgun (WGS) entry which is preliminary data.</text>
</comment>